<evidence type="ECO:0000313" key="9">
    <source>
        <dbReference type="Proteomes" id="UP000602004"/>
    </source>
</evidence>
<dbReference type="Pfam" id="PF13738">
    <property type="entry name" value="Pyr_redox_3"/>
    <property type="match status" value="1"/>
</dbReference>
<dbReference type="InterPro" id="IPR036188">
    <property type="entry name" value="FAD/NAD-bd_sf"/>
</dbReference>
<evidence type="ECO:0000313" key="8">
    <source>
        <dbReference type="EMBL" id="GGC67436.1"/>
    </source>
</evidence>
<keyword evidence="4" id="KW-0274">FAD</keyword>
<evidence type="ECO:0000256" key="1">
    <source>
        <dbReference type="ARBA" id="ARBA00001974"/>
    </source>
</evidence>
<evidence type="ECO:0000256" key="6">
    <source>
        <dbReference type="ARBA" id="ARBA00023002"/>
    </source>
</evidence>
<dbReference type="Gene3D" id="3.50.50.60">
    <property type="entry name" value="FAD/NAD(P)-binding domain"/>
    <property type="match status" value="2"/>
</dbReference>
<dbReference type="PANTHER" id="PTHR43098:SF3">
    <property type="entry name" value="L-ORNITHINE N(5)-MONOOXYGENASE-RELATED"/>
    <property type="match status" value="1"/>
</dbReference>
<dbReference type="Proteomes" id="UP000602004">
    <property type="component" value="Unassembled WGS sequence"/>
</dbReference>
<accession>A0ABQ1NE79</accession>
<comment type="caution">
    <text evidence="8">The sequence shown here is derived from an EMBL/GenBank/DDBJ whole genome shotgun (WGS) entry which is preliminary data.</text>
</comment>
<proteinExistence type="inferred from homology"/>
<dbReference type="InterPro" id="IPR050775">
    <property type="entry name" value="FAD-binding_Monooxygenases"/>
</dbReference>
<organism evidence="8 9">
    <name type="scientific">Paraburkholderia caffeinilytica</name>
    <dbReference type="NCBI Taxonomy" id="1761016"/>
    <lineage>
        <taxon>Bacteria</taxon>
        <taxon>Pseudomonadati</taxon>
        <taxon>Pseudomonadota</taxon>
        <taxon>Betaproteobacteria</taxon>
        <taxon>Burkholderiales</taxon>
        <taxon>Burkholderiaceae</taxon>
        <taxon>Paraburkholderia</taxon>
    </lineage>
</organism>
<comment type="cofactor">
    <cofactor evidence="1">
        <name>FAD</name>
        <dbReference type="ChEBI" id="CHEBI:57692"/>
    </cofactor>
</comment>
<evidence type="ECO:0000256" key="3">
    <source>
        <dbReference type="ARBA" id="ARBA00022630"/>
    </source>
</evidence>
<dbReference type="RefSeq" id="WP_115778455.1">
    <property type="nucleotide sequence ID" value="NZ_BMHL01000017.1"/>
</dbReference>
<dbReference type="GO" id="GO:0004497">
    <property type="term" value="F:monooxygenase activity"/>
    <property type="evidence" value="ECO:0007669"/>
    <property type="project" value="UniProtKB-KW"/>
</dbReference>
<evidence type="ECO:0000256" key="7">
    <source>
        <dbReference type="ARBA" id="ARBA00023033"/>
    </source>
</evidence>
<dbReference type="EMBL" id="BMHL01000017">
    <property type="protein sequence ID" value="GGC67436.1"/>
    <property type="molecule type" value="Genomic_DNA"/>
</dbReference>
<dbReference type="PRINTS" id="PR00411">
    <property type="entry name" value="PNDRDTASEI"/>
</dbReference>
<dbReference type="SUPFAM" id="SSF51905">
    <property type="entry name" value="FAD/NAD(P)-binding domain"/>
    <property type="match status" value="3"/>
</dbReference>
<dbReference type="PANTHER" id="PTHR43098">
    <property type="entry name" value="L-ORNITHINE N(5)-MONOOXYGENASE-RELATED"/>
    <property type="match status" value="1"/>
</dbReference>
<evidence type="ECO:0000256" key="5">
    <source>
        <dbReference type="ARBA" id="ARBA00022857"/>
    </source>
</evidence>
<evidence type="ECO:0000256" key="2">
    <source>
        <dbReference type="ARBA" id="ARBA00010139"/>
    </source>
</evidence>
<keyword evidence="9" id="KW-1185">Reference proteome</keyword>
<name>A0ABQ1NE79_9BURK</name>
<reference evidence="9" key="1">
    <citation type="journal article" date="2019" name="Int. J. Syst. Evol. Microbiol.">
        <title>The Global Catalogue of Microorganisms (GCM) 10K type strain sequencing project: providing services to taxonomists for standard genome sequencing and annotation.</title>
        <authorList>
            <consortium name="The Broad Institute Genomics Platform"/>
            <consortium name="The Broad Institute Genome Sequencing Center for Infectious Disease"/>
            <person name="Wu L."/>
            <person name="Ma J."/>
        </authorList>
    </citation>
    <scope>NUCLEOTIDE SEQUENCE [LARGE SCALE GENOMIC DNA]</scope>
    <source>
        <strain evidence="9">CGMCC 1.15103</strain>
    </source>
</reference>
<sequence length="560" mass="62321">MQASAVQNASAPAQVDMLIVGAGITGLYQLYRALESGLSAVLLEAGKGIGGTWFWNRYPEARFDSESYTYAYLFSKELFDDWRWSEHFAAQPEIERYLNHVADRFDLRRHVRLDARVTSAMFNENSGTYTIESSDGSTHIARYLVAATGVLSVPFYPSVAGREDFAGESYHTGLWPSTPVDFKGKRVAVIGTGSSGVQIVPAIADEVASLTVYQRSPNWCTPLNNRPITEDEQLGLRADYTTIKQTLDTSISGFLHEPYKRASTDDTLEERQAFYEKLWNSPGFSKMTSNYSDFFTNADLRKEFSEFIAGKIRGLVNDPATAELLIPKDHIYAQKRPPYATGFYEAFNKPNVKLVSLKETPIQKVTEKGVETAHGVEEFDIIVWATGFDFARALQRMGIRGRNGVALEDAWRDGPSTFLGIQATGFPNLFFPGGPHGAAANNPRYNGDQVDFTMELLAYMRERGYDVVEPSQAAEDQWSNTVNAMASYSPFSPEHSYYFGSNIPGKPRKFLLNPAGRGMLFDVMAKSREAQFNTFVMSQGRACIDDSETASATQQTGEQS</sequence>
<keyword evidence="5" id="KW-0521">NADP</keyword>
<comment type="similarity">
    <text evidence="2">Belongs to the FAD-binding monooxygenase family.</text>
</comment>
<evidence type="ECO:0000256" key="4">
    <source>
        <dbReference type="ARBA" id="ARBA00022827"/>
    </source>
</evidence>
<keyword evidence="6" id="KW-0560">Oxidoreductase</keyword>
<gene>
    <name evidence="8" type="ORF">GCM10011400_64150</name>
</gene>
<keyword evidence="3" id="KW-0285">Flavoprotein</keyword>
<protein>
    <submittedName>
        <fullName evidence="8">Steroid monooxygenase</fullName>
    </submittedName>
</protein>
<keyword evidence="7 8" id="KW-0503">Monooxygenase</keyword>